<dbReference type="Pfam" id="PF17921">
    <property type="entry name" value="Integrase_H2C2"/>
    <property type="match status" value="1"/>
</dbReference>
<feature type="domain" description="Integrase zinc-binding" evidence="1">
    <location>
        <begin position="108"/>
        <end position="163"/>
    </location>
</feature>
<evidence type="ECO:0000259" key="1">
    <source>
        <dbReference type="Pfam" id="PF17921"/>
    </source>
</evidence>
<dbReference type="AlphaFoldDB" id="A0AAF0ZS93"/>
<evidence type="ECO:0000313" key="3">
    <source>
        <dbReference type="EMBL" id="WMV50302.1"/>
    </source>
</evidence>
<dbReference type="Proteomes" id="UP001234989">
    <property type="component" value="Chromosome 10"/>
</dbReference>
<name>A0AAF0ZS93_SOLVR</name>
<dbReference type="Gene3D" id="1.10.340.70">
    <property type="match status" value="1"/>
</dbReference>
<keyword evidence="4" id="KW-1185">Reference proteome</keyword>
<dbReference type="InterPro" id="IPR041588">
    <property type="entry name" value="Integrase_H2C2"/>
</dbReference>
<organism evidence="2 4">
    <name type="scientific">Solanum verrucosum</name>
    <dbReference type="NCBI Taxonomy" id="315347"/>
    <lineage>
        <taxon>Eukaryota</taxon>
        <taxon>Viridiplantae</taxon>
        <taxon>Streptophyta</taxon>
        <taxon>Embryophyta</taxon>
        <taxon>Tracheophyta</taxon>
        <taxon>Spermatophyta</taxon>
        <taxon>Magnoliopsida</taxon>
        <taxon>eudicotyledons</taxon>
        <taxon>Gunneridae</taxon>
        <taxon>Pentapetalae</taxon>
        <taxon>asterids</taxon>
        <taxon>lamiids</taxon>
        <taxon>Solanales</taxon>
        <taxon>Solanaceae</taxon>
        <taxon>Solanoideae</taxon>
        <taxon>Solaneae</taxon>
        <taxon>Solanum</taxon>
    </lineage>
</organism>
<evidence type="ECO:0000313" key="2">
    <source>
        <dbReference type="EMBL" id="WMV50282.1"/>
    </source>
</evidence>
<gene>
    <name evidence="2" type="ORF">MTR67_043667</name>
    <name evidence="3" type="ORF">MTR67_043687</name>
</gene>
<proteinExistence type="predicted"/>
<dbReference type="PANTHER" id="PTHR37984">
    <property type="entry name" value="PROTEIN CBG26694"/>
    <property type="match status" value="1"/>
</dbReference>
<sequence length="173" mass="20266">MWLELLKDYNMSILYHHRKVNVVADALSRFLMSSVADVEDDKKEFVCDVHSLVQLGVWWLILKKVKHDLGPVLVYLKNSVSENIVKAFSQKRDGVLSYEGRLCVRNVDELRNQILPEAHSSGYSIHLGDAKMYHDMREVYWWNRIKKDISEFVAKCLNCQQVKFEHQKLQSLS</sequence>
<accession>A0AAF0ZS93</accession>
<dbReference type="PANTHER" id="PTHR37984:SF5">
    <property type="entry name" value="PROTEIN NYNRIN-LIKE"/>
    <property type="match status" value="1"/>
</dbReference>
<protein>
    <recommendedName>
        <fullName evidence="1">Integrase zinc-binding domain-containing protein</fullName>
    </recommendedName>
</protein>
<evidence type="ECO:0000313" key="4">
    <source>
        <dbReference type="Proteomes" id="UP001234989"/>
    </source>
</evidence>
<dbReference type="EMBL" id="CP133621">
    <property type="protein sequence ID" value="WMV50282.1"/>
    <property type="molecule type" value="Genomic_DNA"/>
</dbReference>
<dbReference type="EMBL" id="CP133621">
    <property type="protein sequence ID" value="WMV50302.1"/>
    <property type="molecule type" value="Genomic_DNA"/>
</dbReference>
<dbReference type="InterPro" id="IPR050951">
    <property type="entry name" value="Retrovirus_Pol_polyprotein"/>
</dbReference>
<reference evidence="2" key="1">
    <citation type="submission" date="2023-08" db="EMBL/GenBank/DDBJ databases">
        <title>A de novo genome assembly of Solanum verrucosum Schlechtendal, a Mexican diploid species geographically isolated from the other diploid A-genome species in potato relatives.</title>
        <authorList>
            <person name="Hosaka K."/>
        </authorList>
    </citation>
    <scope>NUCLEOTIDE SEQUENCE</scope>
    <source>
        <tissue evidence="2">Young leaves</tissue>
    </source>
</reference>